<reference evidence="3" key="1">
    <citation type="journal article" date="2017" name="Appl. Environ. Microbiol.">
        <title>Genomic analysis of Calderihabitans maritimus KKC1, a thermophilic hydrogenogenic carboxydotrophic bacterium isolated from marine sediment.</title>
        <authorList>
            <person name="Omae K."/>
            <person name="Yoneda Y."/>
            <person name="Fukuyama Y."/>
            <person name="Yoshida T."/>
            <person name="Sako Y."/>
        </authorList>
    </citation>
    <scope>NUCLEOTIDE SEQUENCE [LARGE SCALE GENOMIC DNA]</scope>
    <source>
        <strain evidence="3">KKC1</strain>
    </source>
</reference>
<dbReference type="Proteomes" id="UP000197032">
    <property type="component" value="Unassembled WGS sequence"/>
</dbReference>
<evidence type="ECO:0000259" key="1">
    <source>
        <dbReference type="Pfam" id="PF12804"/>
    </source>
</evidence>
<dbReference type="SUPFAM" id="SSF53448">
    <property type="entry name" value="Nucleotide-diphospho-sugar transferases"/>
    <property type="match status" value="1"/>
</dbReference>
<dbReference type="RefSeq" id="WP_088553154.1">
    <property type="nucleotide sequence ID" value="NZ_BDGJ01000023.1"/>
</dbReference>
<protein>
    <recommendedName>
        <fullName evidence="1">MobA-like NTP transferase domain-containing protein</fullName>
    </recommendedName>
</protein>
<gene>
    <name evidence="2" type="ORF">KKC1_08130</name>
</gene>
<dbReference type="InterPro" id="IPR029044">
    <property type="entry name" value="Nucleotide-diphossugar_trans"/>
</dbReference>
<organism evidence="2 3">
    <name type="scientific">Calderihabitans maritimus</name>
    <dbReference type="NCBI Taxonomy" id="1246530"/>
    <lineage>
        <taxon>Bacteria</taxon>
        <taxon>Bacillati</taxon>
        <taxon>Bacillota</taxon>
        <taxon>Clostridia</taxon>
        <taxon>Neomoorellales</taxon>
        <taxon>Calderihabitantaceae</taxon>
        <taxon>Calderihabitans</taxon>
    </lineage>
</organism>
<accession>A0A1Z5HQ42</accession>
<dbReference type="GO" id="GO:0016779">
    <property type="term" value="F:nucleotidyltransferase activity"/>
    <property type="evidence" value="ECO:0007669"/>
    <property type="project" value="UniProtKB-ARBA"/>
</dbReference>
<dbReference type="InterPro" id="IPR025877">
    <property type="entry name" value="MobA-like_NTP_Trfase"/>
</dbReference>
<dbReference type="OrthoDB" id="159246at2"/>
<keyword evidence="3" id="KW-1185">Reference proteome</keyword>
<feature type="domain" description="MobA-like NTP transferase" evidence="1">
    <location>
        <begin position="5"/>
        <end position="133"/>
    </location>
</feature>
<sequence>MKIDAVVLAGNIGGSKLAECSETESEALIEIGNRFMVDYVVAALKKSSKIGRIIVVGPVVELTELYKEEPDITVVSPGKTAVETLKKGVRALNAEGMVLVATCDIPLITAEAIDDFLSLCEKRPGADLYYPIVAKESNEKQFPGVKRTYVKLKEGTFTGGNLFLVNSRIIEPCSAKAEEIVSLRKKPLALCRLIGPGFVLKFLLKRLSIKDAEEHFSKLLGIKGVGVISSYPEVGIDVDKPSDLELVRKVLIS</sequence>
<evidence type="ECO:0000313" key="2">
    <source>
        <dbReference type="EMBL" id="GAW91652.1"/>
    </source>
</evidence>
<dbReference type="Gene3D" id="3.90.550.10">
    <property type="entry name" value="Spore Coat Polysaccharide Biosynthesis Protein SpsA, Chain A"/>
    <property type="match status" value="1"/>
</dbReference>
<proteinExistence type="predicted"/>
<evidence type="ECO:0000313" key="3">
    <source>
        <dbReference type="Proteomes" id="UP000197032"/>
    </source>
</evidence>
<name>A0A1Z5HQ42_9FIRM</name>
<dbReference type="Pfam" id="PF12804">
    <property type="entry name" value="NTP_transf_3"/>
    <property type="match status" value="1"/>
</dbReference>
<dbReference type="EMBL" id="BDGJ01000023">
    <property type="protein sequence ID" value="GAW91652.1"/>
    <property type="molecule type" value="Genomic_DNA"/>
</dbReference>
<dbReference type="AlphaFoldDB" id="A0A1Z5HQ42"/>
<comment type="caution">
    <text evidence="2">The sequence shown here is derived from an EMBL/GenBank/DDBJ whole genome shotgun (WGS) entry which is preliminary data.</text>
</comment>